<organism evidence="1 2">
    <name type="scientific">Caerostris darwini</name>
    <dbReference type="NCBI Taxonomy" id="1538125"/>
    <lineage>
        <taxon>Eukaryota</taxon>
        <taxon>Metazoa</taxon>
        <taxon>Ecdysozoa</taxon>
        <taxon>Arthropoda</taxon>
        <taxon>Chelicerata</taxon>
        <taxon>Arachnida</taxon>
        <taxon>Araneae</taxon>
        <taxon>Araneomorphae</taxon>
        <taxon>Entelegynae</taxon>
        <taxon>Araneoidea</taxon>
        <taxon>Araneidae</taxon>
        <taxon>Caerostris</taxon>
    </lineage>
</organism>
<evidence type="ECO:0000313" key="1">
    <source>
        <dbReference type="EMBL" id="GIX97258.1"/>
    </source>
</evidence>
<keyword evidence="2" id="KW-1185">Reference proteome</keyword>
<reference evidence="1 2" key="1">
    <citation type="submission" date="2021-06" db="EMBL/GenBank/DDBJ databases">
        <title>Caerostris darwini draft genome.</title>
        <authorList>
            <person name="Kono N."/>
            <person name="Arakawa K."/>
        </authorList>
    </citation>
    <scope>NUCLEOTIDE SEQUENCE [LARGE SCALE GENOMIC DNA]</scope>
</reference>
<name>A0AAV4PJQ8_9ARAC</name>
<proteinExistence type="predicted"/>
<comment type="caution">
    <text evidence="1">The sequence shown here is derived from an EMBL/GenBank/DDBJ whole genome shotgun (WGS) entry which is preliminary data.</text>
</comment>
<accession>A0AAV4PJQ8</accession>
<dbReference type="EMBL" id="BPLQ01003025">
    <property type="protein sequence ID" value="GIX97258.1"/>
    <property type="molecule type" value="Genomic_DNA"/>
</dbReference>
<dbReference type="Proteomes" id="UP001054837">
    <property type="component" value="Unassembled WGS sequence"/>
</dbReference>
<sequence>MDYCSRTTCNRITVAIDNFTRKNFKELSGNRRRKCLATGGLTAMHLKRAEAVACFRLTIGYDFLQAFGLASDRICPLCRIANMDGDDLKNHTELIYVPGDITERLGVVWLNSHRRA</sequence>
<dbReference type="AlphaFoldDB" id="A0AAV4PJQ8"/>
<evidence type="ECO:0000313" key="2">
    <source>
        <dbReference type="Proteomes" id="UP001054837"/>
    </source>
</evidence>
<protein>
    <submittedName>
        <fullName evidence="1">Uncharacterized protein</fullName>
    </submittedName>
</protein>
<gene>
    <name evidence="1" type="ORF">CDAR_103582</name>
</gene>